<dbReference type="GO" id="GO:0006368">
    <property type="term" value="P:transcription elongation by RNA polymerase II"/>
    <property type="evidence" value="ECO:0007669"/>
    <property type="project" value="InterPro"/>
</dbReference>
<dbReference type="OrthoDB" id="2186602at2759"/>
<dbReference type="GO" id="GO:0016593">
    <property type="term" value="C:Cdc73/Paf1 complex"/>
    <property type="evidence" value="ECO:0007669"/>
    <property type="project" value="InterPro"/>
</dbReference>
<keyword evidence="3" id="KW-0804">Transcription</keyword>
<organism evidence="6 7">
    <name type="scientific">Ordospora colligata OC4</name>
    <dbReference type="NCBI Taxonomy" id="1354746"/>
    <lineage>
        <taxon>Eukaryota</taxon>
        <taxon>Fungi</taxon>
        <taxon>Fungi incertae sedis</taxon>
        <taxon>Microsporidia</taxon>
        <taxon>Ordosporidae</taxon>
        <taxon>Ordospora</taxon>
    </lineage>
</organism>
<evidence type="ECO:0000313" key="6">
    <source>
        <dbReference type="EMBL" id="KHN68989.1"/>
    </source>
</evidence>
<evidence type="ECO:0000256" key="4">
    <source>
        <dbReference type="ARBA" id="ARBA00023242"/>
    </source>
</evidence>
<dbReference type="EMBL" id="JOKQ01000011">
    <property type="protein sequence ID" value="KHN68989.1"/>
    <property type="molecule type" value="Genomic_DNA"/>
</dbReference>
<comment type="caution">
    <text evidence="6">The sequence shown here is derived from an EMBL/GenBank/DDBJ whole genome shotgun (WGS) entry which is preliminary data.</text>
</comment>
<dbReference type="VEuPathDB" id="MicrosporidiaDB:M896_110170"/>
<dbReference type="RefSeq" id="XP_014563031.1">
    <property type="nucleotide sequence ID" value="XM_014707545.1"/>
</dbReference>
<evidence type="ECO:0000313" key="7">
    <source>
        <dbReference type="Proteomes" id="UP000031056"/>
    </source>
</evidence>
<comment type="similarity">
    <text evidence="2">Belongs to the CDC73 family.</text>
</comment>
<evidence type="ECO:0000256" key="3">
    <source>
        <dbReference type="ARBA" id="ARBA00023163"/>
    </source>
</evidence>
<evidence type="ECO:0000256" key="2">
    <source>
        <dbReference type="ARBA" id="ARBA00010427"/>
    </source>
</evidence>
<evidence type="ECO:0000259" key="5">
    <source>
        <dbReference type="Pfam" id="PF05179"/>
    </source>
</evidence>
<dbReference type="PANTHER" id="PTHR12466">
    <property type="entry name" value="CDC73 DOMAIN PROTEIN"/>
    <property type="match status" value="1"/>
</dbReference>
<keyword evidence="4" id="KW-0539">Nucleus</keyword>
<sequence length="270" mass="30927">MDILNKVLRDPSVCQVQPGEVSIAGKPVISGQTVKFIGTETKEYTLEQVLFYLMNRTEKYTTYMSLCRERGIGKIYYTDQKIIIEEIENFKETTVSVEVDGPEFRYIGQQDYGYLESVCKKEGMRGGFYYMVVPQSVSSPVNLCNIRVFLDNGQCLVNVGISEANRVEIKFMGYDVVVVDDVKGFTSEDWRRVVCVFLDGSKWQINEWSVKDLAEIFDTIPTFYLSRGNQHEGQFVRSYNVRKIQVRDGAISKSDLDVIQEKVRGCVLNK</sequence>
<dbReference type="GO" id="GO:0000993">
    <property type="term" value="F:RNA polymerase II complex binding"/>
    <property type="evidence" value="ECO:0007669"/>
    <property type="project" value="TreeGrafter"/>
</dbReference>
<evidence type="ECO:0000256" key="1">
    <source>
        <dbReference type="ARBA" id="ARBA00004123"/>
    </source>
</evidence>
<protein>
    <submittedName>
        <fullName evidence="6">Cdc73-like RNA polymerase II accessory factor</fullName>
    </submittedName>
</protein>
<comment type="subcellular location">
    <subcellularLocation>
        <location evidence="1">Nucleus</location>
    </subcellularLocation>
</comment>
<dbReference type="Proteomes" id="UP000031056">
    <property type="component" value="Unassembled WGS sequence"/>
</dbReference>
<dbReference type="InterPro" id="IPR031336">
    <property type="entry name" value="CDC73_C"/>
</dbReference>
<dbReference type="AlphaFoldDB" id="A0A0B2UIC2"/>
<gene>
    <name evidence="6" type="ORF">M896_110170</name>
</gene>
<dbReference type="GO" id="GO:0032968">
    <property type="term" value="P:positive regulation of transcription elongation by RNA polymerase II"/>
    <property type="evidence" value="ECO:0007669"/>
    <property type="project" value="TreeGrafter"/>
</dbReference>
<dbReference type="Pfam" id="PF05179">
    <property type="entry name" value="CDC73_C"/>
    <property type="match status" value="1"/>
</dbReference>
<dbReference type="STRING" id="1354746.A0A0B2UIC2"/>
<keyword evidence="7" id="KW-1185">Reference proteome</keyword>
<feature type="domain" description="Cell division control protein 73 C-terminal" evidence="5">
    <location>
        <begin position="131"/>
        <end position="248"/>
    </location>
</feature>
<dbReference type="InterPro" id="IPR038103">
    <property type="entry name" value="CDC73_C_sf"/>
</dbReference>
<dbReference type="InParanoid" id="A0A0B2UIC2"/>
<dbReference type="PANTHER" id="PTHR12466:SF8">
    <property type="entry name" value="PARAFIBROMIN"/>
    <property type="match status" value="1"/>
</dbReference>
<accession>A0A0B2UIC2</accession>
<reference evidence="6 7" key="1">
    <citation type="journal article" date="2014" name="MBio">
        <title>The Ordospora colligata genome; evolution of extreme reduction in microsporidia and host-to-parasite horizontal gene transfer.</title>
        <authorList>
            <person name="Pombert J.-F."/>
            <person name="Haag K.L."/>
            <person name="Beidas S."/>
            <person name="Ebert D."/>
            <person name="Keeling P.J."/>
        </authorList>
    </citation>
    <scope>NUCLEOTIDE SEQUENCE [LARGE SCALE GENOMIC DNA]</scope>
    <source>
        <strain evidence="6 7">OC4</strain>
    </source>
</reference>
<dbReference type="GeneID" id="26262488"/>
<dbReference type="HOGENOM" id="CLU_1030950_0_0_1"/>
<dbReference type="Gene3D" id="3.40.50.11990">
    <property type="entry name" value="RNA polymerase II accessory factor, Cdc73 C-terminal domain"/>
    <property type="match status" value="1"/>
</dbReference>
<dbReference type="InterPro" id="IPR007852">
    <property type="entry name" value="Cdc73/Parafibromin"/>
</dbReference>
<name>A0A0B2UIC2_9MICR</name>
<proteinExistence type="inferred from homology"/>